<protein>
    <recommendedName>
        <fullName evidence="2">NAD-dependent epimerase/dehydratase domain-containing protein</fullName>
    </recommendedName>
</protein>
<comment type="similarity">
    <text evidence="1">Belongs to the NAD(P)-dependent epimerase/dehydratase family.</text>
</comment>
<comment type="caution">
    <text evidence="3">The sequence shown here is derived from an EMBL/GenBank/DDBJ whole genome shotgun (WGS) entry which is preliminary data.</text>
</comment>
<reference evidence="3" key="1">
    <citation type="journal article" date="2015" name="Nature">
        <title>Complex archaea that bridge the gap between prokaryotes and eukaryotes.</title>
        <authorList>
            <person name="Spang A."/>
            <person name="Saw J.H."/>
            <person name="Jorgensen S.L."/>
            <person name="Zaremba-Niedzwiedzka K."/>
            <person name="Martijn J."/>
            <person name="Lind A.E."/>
            <person name="van Eijk R."/>
            <person name="Schleper C."/>
            <person name="Guy L."/>
            <person name="Ettema T.J."/>
        </authorList>
    </citation>
    <scope>NUCLEOTIDE SEQUENCE</scope>
</reference>
<feature type="non-terminal residue" evidence="3">
    <location>
        <position position="1"/>
    </location>
</feature>
<feature type="domain" description="NAD-dependent epimerase/dehydratase" evidence="2">
    <location>
        <begin position="2"/>
        <end position="102"/>
    </location>
</feature>
<organism evidence="3">
    <name type="scientific">marine sediment metagenome</name>
    <dbReference type="NCBI Taxonomy" id="412755"/>
    <lineage>
        <taxon>unclassified sequences</taxon>
        <taxon>metagenomes</taxon>
        <taxon>ecological metagenomes</taxon>
    </lineage>
</organism>
<name>A0A0F9FEW5_9ZZZZ</name>
<dbReference type="Pfam" id="PF01370">
    <property type="entry name" value="Epimerase"/>
    <property type="match status" value="1"/>
</dbReference>
<dbReference type="PANTHER" id="PTHR43000">
    <property type="entry name" value="DTDP-D-GLUCOSE 4,6-DEHYDRATASE-RELATED"/>
    <property type="match status" value="1"/>
</dbReference>
<evidence type="ECO:0000256" key="1">
    <source>
        <dbReference type="ARBA" id="ARBA00007637"/>
    </source>
</evidence>
<dbReference type="AlphaFoldDB" id="A0A0F9FEW5"/>
<gene>
    <name evidence="3" type="ORF">LCGC14_2313080</name>
</gene>
<dbReference type="SUPFAM" id="SSF51735">
    <property type="entry name" value="NAD(P)-binding Rossmann-fold domains"/>
    <property type="match status" value="1"/>
</dbReference>
<sequence>VRIIDNLRTGKIENVVPGIEFINGDIRDTETVKKALKGIDYILHFAAQASVIISTEDPLLDSSINVGGTVNLLEQATVCGIKHFIFASTGGAIYGNVKTLPMSDRKQALVKKWVSAKGERRRSW</sequence>
<proteinExistence type="inferred from homology"/>
<dbReference type="EMBL" id="LAZR01032873">
    <property type="protein sequence ID" value="KKL49677.1"/>
    <property type="molecule type" value="Genomic_DNA"/>
</dbReference>
<evidence type="ECO:0000313" key="3">
    <source>
        <dbReference type="EMBL" id="KKL49677.1"/>
    </source>
</evidence>
<accession>A0A0F9FEW5</accession>
<dbReference type="InterPro" id="IPR036291">
    <property type="entry name" value="NAD(P)-bd_dom_sf"/>
</dbReference>
<evidence type="ECO:0000259" key="2">
    <source>
        <dbReference type="Pfam" id="PF01370"/>
    </source>
</evidence>
<dbReference type="Gene3D" id="3.40.50.720">
    <property type="entry name" value="NAD(P)-binding Rossmann-like Domain"/>
    <property type="match status" value="1"/>
</dbReference>
<dbReference type="InterPro" id="IPR001509">
    <property type="entry name" value="Epimerase_deHydtase"/>
</dbReference>